<gene>
    <name evidence="2" type="ORF">FZC84_07390</name>
</gene>
<feature type="transmembrane region" description="Helical" evidence="1">
    <location>
        <begin position="27"/>
        <end position="44"/>
    </location>
</feature>
<reference evidence="2 3" key="1">
    <citation type="submission" date="2019-08" db="EMBL/GenBank/DDBJ databases">
        <title>Bacillus genomes from the desert of Cuatro Cienegas, Coahuila.</title>
        <authorList>
            <person name="Olmedo-Alvarez G."/>
        </authorList>
    </citation>
    <scope>NUCLEOTIDE SEQUENCE [LARGE SCALE GENOMIC DNA]</scope>
    <source>
        <strain evidence="2 3">CH128b_4D</strain>
    </source>
</reference>
<evidence type="ECO:0000256" key="1">
    <source>
        <dbReference type="SAM" id="Phobius"/>
    </source>
</evidence>
<protein>
    <submittedName>
        <fullName evidence="2">Uncharacterized protein</fullName>
    </submittedName>
</protein>
<proteinExistence type="predicted"/>
<dbReference type="EMBL" id="VTEG01000003">
    <property type="protein sequence ID" value="TYS00357.1"/>
    <property type="molecule type" value="Genomic_DNA"/>
</dbReference>
<name>A0A5D4MFR6_9BACI</name>
<keyword evidence="1" id="KW-0812">Transmembrane</keyword>
<feature type="transmembrane region" description="Helical" evidence="1">
    <location>
        <begin position="149"/>
        <end position="173"/>
    </location>
</feature>
<sequence>MSMIILFLYILAGIKFGEWSEFEKYYPTLLYLIIGDLLAQFLLYEHSLWMFHPIDPIGKFFHLNHTFIALLKMAVHYTVTIAIFIGRLPKGLGGQVFSVLMWTAIYGVNEFITNFFGGLTYHRGWHFGWDIAFNLIMFTMLIIHYKRPLAAWILTGPIIITLWMIFDIPLSVLKE</sequence>
<keyword evidence="1" id="KW-0472">Membrane</keyword>
<dbReference type="Proteomes" id="UP000325182">
    <property type="component" value="Unassembled WGS sequence"/>
</dbReference>
<organism evidence="2 3">
    <name type="scientific">Rossellomorea vietnamensis</name>
    <dbReference type="NCBI Taxonomy" id="218284"/>
    <lineage>
        <taxon>Bacteria</taxon>
        <taxon>Bacillati</taxon>
        <taxon>Bacillota</taxon>
        <taxon>Bacilli</taxon>
        <taxon>Bacillales</taxon>
        <taxon>Bacillaceae</taxon>
        <taxon>Rossellomorea</taxon>
    </lineage>
</organism>
<feature type="transmembrane region" description="Helical" evidence="1">
    <location>
        <begin position="65"/>
        <end position="86"/>
    </location>
</feature>
<feature type="transmembrane region" description="Helical" evidence="1">
    <location>
        <begin position="124"/>
        <end position="143"/>
    </location>
</feature>
<accession>A0A5D4MFR6</accession>
<feature type="transmembrane region" description="Helical" evidence="1">
    <location>
        <begin position="92"/>
        <end position="112"/>
    </location>
</feature>
<dbReference type="AlphaFoldDB" id="A0A5D4MFR6"/>
<keyword evidence="1" id="KW-1133">Transmembrane helix</keyword>
<evidence type="ECO:0000313" key="3">
    <source>
        <dbReference type="Proteomes" id="UP000325182"/>
    </source>
</evidence>
<comment type="caution">
    <text evidence="2">The sequence shown here is derived from an EMBL/GenBank/DDBJ whole genome shotgun (WGS) entry which is preliminary data.</text>
</comment>
<evidence type="ECO:0000313" key="2">
    <source>
        <dbReference type="EMBL" id="TYS00357.1"/>
    </source>
</evidence>
<dbReference type="RefSeq" id="WP_187444327.1">
    <property type="nucleotide sequence ID" value="NZ_VTEG01000003.1"/>
</dbReference>